<gene>
    <name evidence="11" type="ORF">BOTBODRAFT_70333</name>
</gene>
<dbReference type="Gene3D" id="3.20.20.80">
    <property type="entry name" value="Glycosidases"/>
    <property type="match status" value="1"/>
</dbReference>
<proteinExistence type="inferred from homology"/>
<keyword evidence="6 9" id="KW-0732">Signal</keyword>
<evidence type="ECO:0000256" key="1">
    <source>
        <dbReference type="ARBA" id="ARBA00001678"/>
    </source>
</evidence>
<dbReference type="AlphaFoldDB" id="A0A067M6M3"/>
<evidence type="ECO:0000256" key="2">
    <source>
        <dbReference type="ARBA" id="ARBA00004613"/>
    </source>
</evidence>
<evidence type="ECO:0000256" key="5">
    <source>
        <dbReference type="ARBA" id="ARBA00022525"/>
    </source>
</evidence>
<reference evidence="12" key="1">
    <citation type="journal article" date="2014" name="Proc. Natl. Acad. Sci. U.S.A.">
        <title>Extensive sampling of basidiomycete genomes demonstrates inadequacy of the white-rot/brown-rot paradigm for wood decay fungi.</title>
        <authorList>
            <person name="Riley R."/>
            <person name="Salamov A.A."/>
            <person name="Brown D.W."/>
            <person name="Nagy L.G."/>
            <person name="Floudas D."/>
            <person name="Held B.W."/>
            <person name="Levasseur A."/>
            <person name="Lombard V."/>
            <person name="Morin E."/>
            <person name="Otillar R."/>
            <person name="Lindquist E.A."/>
            <person name="Sun H."/>
            <person name="LaButti K.M."/>
            <person name="Schmutz J."/>
            <person name="Jabbour D."/>
            <person name="Luo H."/>
            <person name="Baker S.E."/>
            <person name="Pisabarro A.G."/>
            <person name="Walton J.D."/>
            <person name="Blanchette R.A."/>
            <person name="Henrissat B."/>
            <person name="Martin F."/>
            <person name="Cullen D."/>
            <person name="Hibbett D.S."/>
            <person name="Grigoriev I.V."/>
        </authorList>
    </citation>
    <scope>NUCLEOTIDE SEQUENCE [LARGE SCALE GENOMIC DNA]</scope>
    <source>
        <strain evidence="12">FD-172 SS1</strain>
    </source>
</reference>
<dbReference type="InParanoid" id="A0A067M6M3"/>
<organism evidence="11 12">
    <name type="scientific">Botryobasidium botryosum (strain FD-172 SS1)</name>
    <dbReference type="NCBI Taxonomy" id="930990"/>
    <lineage>
        <taxon>Eukaryota</taxon>
        <taxon>Fungi</taxon>
        <taxon>Dikarya</taxon>
        <taxon>Basidiomycota</taxon>
        <taxon>Agaricomycotina</taxon>
        <taxon>Agaricomycetes</taxon>
        <taxon>Cantharellales</taxon>
        <taxon>Botryobasidiaceae</taxon>
        <taxon>Botryobasidium</taxon>
    </lineage>
</organism>
<sequence length="426" mass="46659">MLPRAALLSLVLAYSASALSFPRDSGNGADVAVPAASDISAPGFVRAEGTKFTLDGKPFYFAGSNAYWFQFIENINDVNFAMDKAKSAGINVIRTWGFNDKNATFVPGGLPQYGGEGAGPSEIWFQSWANGKVTLNTGATGLQRFDKVVALAEKKGLKLVVALTNNWADYGGMDVYTINLGGKYHDEFYTNPKVIAAFKSYVKTIVTRYKDSKAIFAWQLANEPRCGADGVRNLPRSTTCTPATLQKWFKDLAGYVKSLDPYHLVSTGDEGGFNEPGNPDGFYNGHDGSDFYATLAIPDVDYGTFHLYPDWWTKTVAWGTQWVKDHAAASRKLKKPVVLEEYGWLSPEGRLKNLGTVSNITRTQAVGEWQATSVAEKLAGDMYWQFGVNGLSFGKSTDDGFTIFLEDAEAKALVFDHVKAVQRLNN</sequence>
<dbReference type="GO" id="GO:0016985">
    <property type="term" value="F:mannan endo-1,4-beta-mannosidase activity"/>
    <property type="evidence" value="ECO:0007669"/>
    <property type="project" value="UniProtKB-EC"/>
</dbReference>
<feature type="domain" description="Glycoside hydrolase family 5" evidence="10">
    <location>
        <begin position="44"/>
        <end position="344"/>
    </location>
</feature>
<dbReference type="SUPFAM" id="SSF51445">
    <property type="entry name" value="(Trans)glycosidases"/>
    <property type="match status" value="1"/>
</dbReference>
<evidence type="ECO:0000259" key="10">
    <source>
        <dbReference type="Pfam" id="PF26410"/>
    </source>
</evidence>
<evidence type="ECO:0000256" key="9">
    <source>
        <dbReference type="SAM" id="SignalP"/>
    </source>
</evidence>
<evidence type="ECO:0000256" key="4">
    <source>
        <dbReference type="ARBA" id="ARBA00012706"/>
    </source>
</evidence>
<evidence type="ECO:0000313" key="11">
    <source>
        <dbReference type="EMBL" id="KDQ07532.1"/>
    </source>
</evidence>
<dbReference type="InterPro" id="IPR045053">
    <property type="entry name" value="MAN-like"/>
</dbReference>
<dbReference type="PANTHER" id="PTHR31451:SF21">
    <property type="entry name" value="MANNAN ENDO-1,4-BETA-MANNOSIDASE C"/>
    <property type="match status" value="1"/>
</dbReference>
<evidence type="ECO:0000313" key="12">
    <source>
        <dbReference type="Proteomes" id="UP000027195"/>
    </source>
</evidence>
<dbReference type="Proteomes" id="UP000027195">
    <property type="component" value="Unassembled WGS sequence"/>
</dbReference>
<feature type="signal peptide" evidence="9">
    <location>
        <begin position="1"/>
        <end position="18"/>
    </location>
</feature>
<dbReference type="GO" id="GO:0005576">
    <property type="term" value="C:extracellular region"/>
    <property type="evidence" value="ECO:0007669"/>
    <property type="project" value="UniProtKB-SubCell"/>
</dbReference>
<keyword evidence="8" id="KW-0326">Glycosidase</keyword>
<protein>
    <recommendedName>
        <fullName evidence="4">mannan endo-1,4-beta-mannosidase</fullName>
        <ecNumber evidence="4">3.2.1.78</ecNumber>
    </recommendedName>
</protein>
<dbReference type="OrthoDB" id="406631at2759"/>
<dbReference type="InterPro" id="IPR001547">
    <property type="entry name" value="Glyco_hydro_5"/>
</dbReference>
<dbReference type="PANTHER" id="PTHR31451">
    <property type="match status" value="1"/>
</dbReference>
<evidence type="ECO:0000256" key="8">
    <source>
        <dbReference type="ARBA" id="ARBA00023295"/>
    </source>
</evidence>
<dbReference type="STRING" id="930990.A0A067M6M3"/>
<comment type="catalytic activity">
    <reaction evidence="1">
        <text>Random hydrolysis of (1-&gt;4)-beta-D-mannosidic linkages in mannans, galactomannans and glucomannans.</text>
        <dbReference type="EC" id="3.2.1.78"/>
    </reaction>
</comment>
<evidence type="ECO:0000256" key="6">
    <source>
        <dbReference type="ARBA" id="ARBA00022729"/>
    </source>
</evidence>
<dbReference type="FunFam" id="3.20.20.80:FF:000076">
    <property type="entry name" value="Mannan endo-1,4-beta-mannosidase A"/>
    <property type="match status" value="1"/>
</dbReference>
<feature type="chain" id="PRO_5001645297" description="mannan endo-1,4-beta-mannosidase" evidence="9">
    <location>
        <begin position="19"/>
        <end position="426"/>
    </location>
</feature>
<evidence type="ECO:0000256" key="3">
    <source>
        <dbReference type="ARBA" id="ARBA00005641"/>
    </source>
</evidence>
<dbReference type="Pfam" id="PF26410">
    <property type="entry name" value="GH5_mannosidase"/>
    <property type="match status" value="1"/>
</dbReference>
<dbReference type="InterPro" id="IPR017853">
    <property type="entry name" value="GH"/>
</dbReference>
<dbReference type="GO" id="GO:0046355">
    <property type="term" value="P:mannan catabolic process"/>
    <property type="evidence" value="ECO:0007669"/>
    <property type="project" value="UniProtKB-ARBA"/>
</dbReference>
<dbReference type="HOGENOM" id="CLU_031603_4_0_1"/>
<keyword evidence="7 11" id="KW-0378">Hydrolase</keyword>
<comment type="subcellular location">
    <subcellularLocation>
        <location evidence="2">Secreted</location>
    </subcellularLocation>
</comment>
<comment type="similarity">
    <text evidence="3">Belongs to the glycosyl hydrolase 5 (cellulase A) family.</text>
</comment>
<evidence type="ECO:0000256" key="7">
    <source>
        <dbReference type="ARBA" id="ARBA00022801"/>
    </source>
</evidence>
<name>A0A067M6M3_BOTB1</name>
<dbReference type="EMBL" id="KL198105">
    <property type="protein sequence ID" value="KDQ07532.1"/>
    <property type="molecule type" value="Genomic_DNA"/>
</dbReference>
<keyword evidence="12" id="KW-1185">Reference proteome</keyword>
<accession>A0A067M6M3</accession>
<keyword evidence="5" id="KW-0964">Secreted</keyword>
<dbReference type="EC" id="3.2.1.78" evidence="4"/>